<dbReference type="AlphaFoldDB" id="A0A391P8E4"/>
<comment type="caution">
    <text evidence="3">The sequence shown here is derived from an EMBL/GenBank/DDBJ whole genome shotgun (WGS) entry which is preliminary data.</text>
</comment>
<feature type="domain" description="Polyphosphate kinase-2-related" evidence="2">
    <location>
        <begin position="11"/>
        <end position="232"/>
    </location>
</feature>
<feature type="region of interest" description="Disordered" evidence="1">
    <location>
        <begin position="288"/>
        <end position="307"/>
    </location>
</feature>
<dbReference type="PANTHER" id="PTHR34383">
    <property type="entry name" value="POLYPHOSPHATE:AMP PHOSPHOTRANSFERASE-RELATED"/>
    <property type="match status" value="1"/>
</dbReference>
<evidence type="ECO:0000259" key="2">
    <source>
        <dbReference type="Pfam" id="PF03976"/>
    </source>
</evidence>
<dbReference type="Proteomes" id="UP000265643">
    <property type="component" value="Unassembled WGS sequence"/>
</dbReference>
<name>A0A391P8E4_9FIRM</name>
<protein>
    <submittedName>
        <fullName evidence="3">Polyphosphate:AMP phosphotransferase</fullName>
    </submittedName>
</protein>
<dbReference type="PANTHER" id="PTHR34383:SF3">
    <property type="entry name" value="POLYPHOSPHATE:AMP PHOSPHOTRANSFERASE"/>
    <property type="match status" value="1"/>
</dbReference>
<evidence type="ECO:0000313" key="3">
    <source>
        <dbReference type="EMBL" id="GCA65863.1"/>
    </source>
</evidence>
<dbReference type="EMBL" id="BHGK01000001">
    <property type="protein sequence ID" value="GCA65863.1"/>
    <property type="molecule type" value="Genomic_DNA"/>
</dbReference>
<dbReference type="Pfam" id="PF03976">
    <property type="entry name" value="PPK2"/>
    <property type="match status" value="2"/>
</dbReference>
<gene>
    <name evidence="3" type="ORF">KGMB01110_02990</name>
</gene>
<evidence type="ECO:0000313" key="4">
    <source>
        <dbReference type="Proteomes" id="UP000265643"/>
    </source>
</evidence>
<keyword evidence="4" id="KW-1185">Reference proteome</keyword>
<feature type="compositionally biased region" description="Polar residues" evidence="1">
    <location>
        <begin position="295"/>
        <end position="307"/>
    </location>
</feature>
<dbReference type="InterPro" id="IPR027417">
    <property type="entry name" value="P-loop_NTPase"/>
</dbReference>
<reference evidence="4" key="1">
    <citation type="submission" date="2018-09" db="EMBL/GenBank/DDBJ databases">
        <title>Draft Genome Sequence of Mediterraneibacter sp. KCTC 15684.</title>
        <authorList>
            <person name="Kim J.S."/>
            <person name="Han K.I."/>
            <person name="Suh M.K."/>
            <person name="Lee K.C."/>
            <person name="Eom M.K."/>
            <person name="Lee J.H."/>
            <person name="Park S.H."/>
            <person name="Kang S.W."/>
            <person name="Park J.E."/>
            <person name="Oh B.S."/>
            <person name="Yu S.Y."/>
            <person name="Choi S.H."/>
            <person name="Lee D.H."/>
            <person name="Yoon H."/>
            <person name="Kim B."/>
            <person name="Yang S.J."/>
            <person name="Lee J.S."/>
        </authorList>
    </citation>
    <scope>NUCLEOTIDE SEQUENCE [LARGE SCALE GENOMIC DNA]</scope>
    <source>
        <strain evidence="4">KCTC 15684</strain>
    </source>
</reference>
<evidence type="ECO:0000256" key="1">
    <source>
        <dbReference type="SAM" id="MobiDB-lite"/>
    </source>
</evidence>
<feature type="domain" description="Polyphosphate kinase-2-related" evidence="2">
    <location>
        <begin position="320"/>
        <end position="542"/>
    </location>
</feature>
<dbReference type="InterPro" id="IPR022488">
    <property type="entry name" value="PPK2-related"/>
</dbReference>
<dbReference type="RefSeq" id="WP_119297360.1">
    <property type="nucleotide sequence ID" value="NZ_BHGK01000001.1"/>
</dbReference>
<dbReference type="Gene3D" id="3.40.50.300">
    <property type="entry name" value="P-loop containing nucleotide triphosphate hydrolases"/>
    <property type="match status" value="2"/>
</dbReference>
<proteinExistence type="predicted"/>
<sequence>MLEKLDVTKKMDKKLYKEEIESRRTELGKLQRECRELHIPVMIVFEGLDASGKGVQIGELIESLDPRGFEVHAMKKETKDEKLHPFLWRYWNRLPEKGRIAIFDTSWYRKVQTDRFEGEIKGVKLEHAFRSIRSFEQQLTADGMVLIKFFLFIDQKEQKKRMKNLEKDRETAWRVTTEDWKRNHKFEKYLAINEEMLQRTDTEDASWTLVEAMDRRYATMKIYDTVIQRLRQAVDMVKKVQCSDLEKNQTKTVTESEDVSRECGIENLVENGVRREWVLAEDNAERKAETEIQDVGSSGSKEQTELHSSVLAQADLSKSCSKEVYEKEVKRLQKKLEKLHGELYRRRIPVVLAFEGWDAGGKGGAIKRLTKRMDPRGYVVHPTCAPNDLEKKYHYLWRFWRAFPKEGHVAIFDRSWYGRVMVERIEGFCTPEEWKRAYREINEMEKDLTDSGAIVLKFWMQIDKEEQAKRFVERQTNPEKQWKITEEDWRNREKWDQYEKAVDEMILRTSTKDAPWIIVEGNSKYYARLKVIRSVIEAIEKKIDFSEK</sequence>
<dbReference type="GO" id="GO:0016740">
    <property type="term" value="F:transferase activity"/>
    <property type="evidence" value="ECO:0007669"/>
    <property type="project" value="UniProtKB-KW"/>
</dbReference>
<keyword evidence="3" id="KW-0808">Transferase</keyword>
<accession>A0A391P8E4</accession>
<organism evidence="3 4">
    <name type="scientific">Mediterraneibacter butyricigenes</name>
    <dbReference type="NCBI Taxonomy" id="2316025"/>
    <lineage>
        <taxon>Bacteria</taxon>
        <taxon>Bacillati</taxon>
        <taxon>Bacillota</taxon>
        <taxon>Clostridia</taxon>
        <taxon>Lachnospirales</taxon>
        <taxon>Lachnospiraceae</taxon>
        <taxon>Mediterraneibacter</taxon>
    </lineage>
</organism>
<dbReference type="SUPFAM" id="SSF52540">
    <property type="entry name" value="P-loop containing nucleoside triphosphate hydrolases"/>
    <property type="match status" value="2"/>
</dbReference>